<keyword evidence="2" id="KW-1185">Reference proteome</keyword>
<dbReference type="EMBL" id="MU254311">
    <property type="protein sequence ID" value="KAG9240912.1"/>
    <property type="molecule type" value="Genomic_DNA"/>
</dbReference>
<reference evidence="1" key="1">
    <citation type="journal article" date="2021" name="IMA Fungus">
        <title>Genomic characterization of three marine fungi, including Emericellopsis atlantica sp. nov. with signatures of a generalist lifestyle and marine biomass degradation.</title>
        <authorList>
            <person name="Hagestad O.C."/>
            <person name="Hou L."/>
            <person name="Andersen J.H."/>
            <person name="Hansen E.H."/>
            <person name="Altermark B."/>
            <person name="Li C."/>
            <person name="Kuhnert E."/>
            <person name="Cox R.J."/>
            <person name="Crous P.W."/>
            <person name="Spatafora J.W."/>
            <person name="Lail K."/>
            <person name="Amirebrahimi M."/>
            <person name="Lipzen A."/>
            <person name="Pangilinan J."/>
            <person name="Andreopoulos W."/>
            <person name="Hayes R.D."/>
            <person name="Ng V."/>
            <person name="Grigoriev I.V."/>
            <person name="Jackson S.A."/>
            <person name="Sutton T.D.S."/>
            <person name="Dobson A.D.W."/>
            <person name="Rama T."/>
        </authorList>
    </citation>
    <scope>NUCLEOTIDE SEQUENCE</scope>
    <source>
        <strain evidence="1">TRa3180A</strain>
    </source>
</reference>
<dbReference type="OrthoDB" id="5377226at2759"/>
<evidence type="ECO:0000313" key="1">
    <source>
        <dbReference type="EMBL" id="KAG9240912.1"/>
    </source>
</evidence>
<dbReference type="Proteomes" id="UP000887226">
    <property type="component" value="Unassembled WGS sequence"/>
</dbReference>
<name>A0A9P8CBS8_9HELO</name>
<comment type="caution">
    <text evidence="1">The sequence shown here is derived from an EMBL/GenBank/DDBJ whole genome shotgun (WGS) entry which is preliminary data.</text>
</comment>
<proteinExistence type="predicted"/>
<accession>A0A9P8CBS8</accession>
<dbReference type="AlphaFoldDB" id="A0A9P8CBS8"/>
<organism evidence="1 2">
    <name type="scientific">Calycina marina</name>
    <dbReference type="NCBI Taxonomy" id="1763456"/>
    <lineage>
        <taxon>Eukaryota</taxon>
        <taxon>Fungi</taxon>
        <taxon>Dikarya</taxon>
        <taxon>Ascomycota</taxon>
        <taxon>Pezizomycotina</taxon>
        <taxon>Leotiomycetes</taxon>
        <taxon>Helotiales</taxon>
        <taxon>Pezizellaceae</taxon>
        <taxon>Calycina</taxon>
    </lineage>
</organism>
<protein>
    <submittedName>
        <fullName evidence="1">Uncharacterized protein</fullName>
    </submittedName>
</protein>
<gene>
    <name evidence="1" type="ORF">BJ878DRAFT_259921</name>
</gene>
<sequence>MPSIAQTPPRLESKKRRRDEDMVQMAYLHNAHAYEANENIHPDQEQWQPCHIAAKPIRYPSKRLRVSSPNVALSQYTTTPDITSKSPYKRHPDSAAREEVEKAIDLTPCHFCRRRPSSRIELDQYSNCEGCGARTCYICMRECEGLAVVTPGMYLEGDYDRLACSFERRGMIAGEDNRDGGGKFWEKRAEHRQKVCRDCCVEIGSEGEARCLGCYRVGKP</sequence>
<evidence type="ECO:0000313" key="2">
    <source>
        <dbReference type="Proteomes" id="UP000887226"/>
    </source>
</evidence>